<protein>
    <submittedName>
        <fullName evidence="2">Oxidoreductase</fullName>
    </submittedName>
</protein>
<dbReference type="EMBL" id="BMIV01000023">
    <property type="protein sequence ID" value="GGF79236.1"/>
    <property type="molecule type" value="Genomic_DNA"/>
</dbReference>
<comment type="caution">
    <text evidence="2">The sequence shown here is derived from an EMBL/GenBank/DDBJ whole genome shotgun (WGS) entry which is preliminary data.</text>
</comment>
<dbReference type="InterPro" id="IPR020904">
    <property type="entry name" value="Sc_DH/Rdtase_CS"/>
</dbReference>
<reference evidence="3" key="1">
    <citation type="journal article" date="2019" name="Int. J. Syst. Evol. Microbiol.">
        <title>The Global Catalogue of Microorganisms (GCM) 10K type strain sequencing project: providing services to taxonomists for standard genome sequencing and annotation.</title>
        <authorList>
            <consortium name="The Broad Institute Genomics Platform"/>
            <consortium name="The Broad Institute Genome Sequencing Center for Infectious Disease"/>
            <person name="Wu L."/>
            <person name="Ma J."/>
        </authorList>
    </citation>
    <scope>NUCLEOTIDE SEQUENCE [LARGE SCALE GENOMIC DNA]</scope>
    <source>
        <strain evidence="3">CGMCC 1.15419</strain>
    </source>
</reference>
<dbReference type="PANTHER" id="PTHR42760:SF123">
    <property type="entry name" value="OXIDOREDUCTASE"/>
    <property type="match status" value="1"/>
</dbReference>
<dbReference type="PROSITE" id="PS00061">
    <property type="entry name" value="ADH_SHORT"/>
    <property type="match status" value="1"/>
</dbReference>
<proteinExistence type="inferred from homology"/>
<dbReference type="Pfam" id="PF13561">
    <property type="entry name" value="adh_short_C2"/>
    <property type="match status" value="1"/>
</dbReference>
<dbReference type="SUPFAM" id="SSF51735">
    <property type="entry name" value="NAD(P)-binding Rossmann-fold domains"/>
    <property type="match status" value="1"/>
</dbReference>
<keyword evidence="3" id="KW-1185">Reference proteome</keyword>
<dbReference type="Gene3D" id="3.40.50.720">
    <property type="entry name" value="NAD(P)-binding Rossmann-like Domain"/>
    <property type="match status" value="1"/>
</dbReference>
<gene>
    <name evidence="2" type="ORF">GCM10011402_34860</name>
</gene>
<accession>A0ABQ1VLR7</accession>
<dbReference type="RefSeq" id="WP_229665414.1">
    <property type="nucleotide sequence ID" value="NZ_BMIV01000023.1"/>
</dbReference>
<comment type="similarity">
    <text evidence="1">Belongs to the short-chain dehydrogenases/reductases (SDR) family.</text>
</comment>
<dbReference type="PANTHER" id="PTHR42760">
    <property type="entry name" value="SHORT-CHAIN DEHYDROGENASES/REDUCTASES FAMILY MEMBER"/>
    <property type="match status" value="1"/>
</dbReference>
<evidence type="ECO:0000313" key="2">
    <source>
        <dbReference type="EMBL" id="GGF79236.1"/>
    </source>
</evidence>
<dbReference type="PRINTS" id="PR00081">
    <property type="entry name" value="GDHRDH"/>
</dbReference>
<evidence type="ECO:0000256" key="1">
    <source>
        <dbReference type="ARBA" id="ARBA00006484"/>
    </source>
</evidence>
<organism evidence="2 3">
    <name type="scientific">Paracoccus acridae</name>
    <dbReference type="NCBI Taxonomy" id="1795310"/>
    <lineage>
        <taxon>Bacteria</taxon>
        <taxon>Pseudomonadati</taxon>
        <taxon>Pseudomonadota</taxon>
        <taxon>Alphaproteobacteria</taxon>
        <taxon>Rhodobacterales</taxon>
        <taxon>Paracoccaceae</taxon>
        <taxon>Paracoccus</taxon>
    </lineage>
</organism>
<name>A0ABQ1VLR7_9RHOB</name>
<evidence type="ECO:0000313" key="3">
    <source>
        <dbReference type="Proteomes" id="UP000640509"/>
    </source>
</evidence>
<sequence>MQDWLELKDATCIITGATGGLGRAMALGFLRAGARVALLDQAAEVDEGFRADLDRTGSPWRLYAADVRDKDQIRDVAGQVAADLGKPSVLVNNAALSAPAPLAETDLDRLQNQFAVNLGGYLQCAQVFREGRDPGRPGSIINIASIAGRNAQAKSGGYSSTKAAILMLSQQMAVEWGLEGIRTNSVSPGLFLTSMTQKFYADPEDRRRREEVVPLRRIGDADELANAVLFLASPRSSYVNGAEIIVDGGFSQTLMSHIPRAYGR</sequence>
<dbReference type="InterPro" id="IPR036291">
    <property type="entry name" value="NAD(P)-bd_dom_sf"/>
</dbReference>
<dbReference type="CDD" id="cd05233">
    <property type="entry name" value="SDR_c"/>
    <property type="match status" value="1"/>
</dbReference>
<dbReference type="InterPro" id="IPR002347">
    <property type="entry name" value="SDR_fam"/>
</dbReference>
<dbReference type="Proteomes" id="UP000640509">
    <property type="component" value="Unassembled WGS sequence"/>
</dbReference>
<dbReference type="PRINTS" id="PR00080">
    <property type="entry name" value="SDRFAMILY"/>
</dbReference>